<gene>
    <name evidence="4" type="ORF">BWQ96_07807</name>
</gene>
<dbReference type="Gene3D" id="3.30.1370.210">
    <property type="match status" value="1"/>
</dbReference>
<dbReference type="InterPro" id="IPR000571">
    <property type="entry name" value="Znf_CCCH"/>
</dbReference>
<keyword evidence="1" id="KW-0862">Zinc</keyword>
<protein>
    <recommendedName>
        <fullName evidence="3">C3H1-type domain-containing protein</fullName>
    </recommendedName>
</protein>
<dbReference type="OrthoDB" id="10031887at2759"/>
<feature type="domain" description="C3H1-type" evidence="3">
    <location>
        <begin position="153"/>
        <end position="181"/>
    </location>
</feature>
<feature type="zinc finger region" description="C3H1-type" evidence="1">
    <location>
        <begin position="153"/>
        <end position="181"/>
    </location>
</feature>
<dbReference type="EMBL" id="NBIV01000162">
    <property type="protein sequence ID" value="PXF42469.1"/>
    <property type="molecule type" value="Genomic_DNA"/>
</dbReference>
<dbReference type="SMART" id="SM00356">
    <property type="entry name" value="ZnF_C3H1"/>
    <property type="match status" value="2"/>
</dbReference>
<feature type="region of interest" description="Disordered" evidence="2">
    <location>
        <begin position="77"/>
        <end position="109"/>
    </location>
</feature>
<feature type="domain" description="C3H1-type" evidence="3">
    <location>
        <begin position="189"/>
        <end position="215"/>
    </location>
</feature>
<feature type="region of interest" description="Disordered" evidence="2">
    <location>
        <begin position="1"/>
        <end position="26"/>
    </location>
</feature>
<feature type="compositionally biased region" description="Polar residues" evidence="2">
    <location>
        <begin position="400"/>
        <end position="426"/>
    </location>
</feature>
<dbReference type="Proteomes" id="UP000247409">
    <property type="component" value="Unassembled WGS sequence"/>
</dbReference>
<keyword evidence="1" id="KW-0479">Metal-binding</keyword>
<reference evidence="4 5" key="1">
    <citation type="journal article" date="2018" name="Mol. Biol. Evol.">
        <title>Analysis of the draft genome of the red seaweed Gracilariopsis chorda provides insights into genome size evolution in Rhodophyta.</title>
        <authorList>
            <person name="Lee J."/>
            <person name="Yang E.C."/>
            <person name="Graf L."/>
            <person name="Yang J.H."/>
            <person name="Qiu H."/>
            <person name="Zel Zion U."/>
            <person name="Chan C.X."/>
            <person name="Stephens T.G."/>
            <person name="Weber A.P.M."/>
            <person name="Boo G.H."/>
            <person name="Boo S.M."/>
            <person name="Kim K.M."/>
            <person name="Shin Y."/>
            <person name="Jung M."/>
            <person name="Lee S.J."/>
            <person name="Yim H.S."/>
            <person name="Lee J.H."/>
            <person name="Bhattacharya D."/>
            <person name="Yoon H.S."/>
        </authorList>
    </citation>
    <scope>NUCLEOTIDE SEQUENCE [LARGE SCALE GENOMIC DNA]</scope>
    <source>
        <strain evidence="4 5">SKKU-2015</strain>
        <tissue evidence="4">Whole body</tissue>
    </source>
</reference>
<organism evidence="4 5">
    <name type="scientific">Gracilariopsis chorda</name>
    <dbReference type="NCBI Taxonomy" id="448386"/>
    <lineage>
        <taxon>Eukaryota</taxon>
        <taxon>Rhodophyta</taxon>
        <taxon>Florideophyceae</taxon>
        <taxon>Rhodymeniophycidae</taxon>
        <taxon>Gracilariales</taxon>
        <taxon>Gracilariaceae</taxon>
        <taxon>Gracilariopsis</taxon>
    </lineage>
</organism>
<sequence length="480" mass="53568">MDPPPAITSSSVSSPSAPHSDGPDEVDELLDGIDRVRIDDLWQTPRHLDFIPTPAPFRAGLFAPPRKDGIAAIAAPTNTTTNNTNNNTTTTTTTTTNNNNNNNNNNPTTHDFPRLFKVYPCRTREQCLAAGTAPDCFFYHSTNTDRRRLNVSLYKPHMCRFIDDAAGCRKADRCPFSHNDFERRYHPDRFGKETCRDYLRGDCPRRYCTFRHEVSTHVQMSLAHMHQMSDKELLQLVLKMPEAQGRALCEKLLRRFGHAKKHSGWKLQGFDPRGREEQKVRFVTARVEQVKRSLKAAGEKKWACTLKTSSLRDMMSGVRKVAEEVRERCRADERYGASGSDGGSQEVQRLIRAIFSNTNWSCHSQEGDNPFLVTPENQNDAMSALEKLVHIVVRSHSNNDSNHAAGANTNDENVVKNANDSNSNMERSTKKVGVTTTTTTTAAAAARSDGWSKAAAAQAQRHDVVSTLWACPSSLGHLTA</sequence>
<accession>A0A2V3IK91</accession>
<evidence type="ECO:0000256" key="1">
    <source>
        <dbReference type="PROSITE-ProRule" id="PRU00723"/>
    </source>
</evidence>
<feature type="region of interest" description="Disordered" evidence="2">
    <location>
        <begin position="400"/>
        <end position="434"/>
    </location>
</feature>
<evidence type="ECO:0000313" key="4">
    <source>
        <dbReference type="EMBL" id="PXF42469.1"/>
    </source>
</evidence>
<name>A0A2V3IK91_9FLOR</name>
<dbReference type="PROSITE" id="PS50103">
    <property type="entry name" value="ZF_C3H1"/>
    <property type="match status" value="2"/>
</dbReference>
<dbReference type="AlphaFoldDB" id="A0A2V3IK91"/>
<comment type="caution">
    <text evidence="4">The sequence shown here is derived from an EMBL/GenBank/DDBJ whole genome shotgun (WGS) entry which is preliminary data.</text>
</comment>
<keyword evidence="1" id="KW-0863">Zinc-finger</keyword>
<dbReference type="GO" id="GO:0008270">
    <property type="term" value="F:zinc ion binding"/>
    <property type="evidence" value="ECO:0007669"/>
    <property type="project" value="UniProtKB-KW"/>
</dbReference>
<evidence type="ECO:0000256" key="2">
    <source>
        <dbReference type="SAM" id="MobiDB-lite"/>
    </source>
</evidence>
<proteinExistence type="predicted"/>
<dbReference type="STRING" id="448386.A0A2V3IK91"/>
<evidence type="ECO:0000259" key="3">
    <source>
        <dbReference type="PROSITE" id="PS50103"/>
    </source>
</evidence>
<feature type="compositionally biased region" description="Low complexity" evidence="2">
    <location>
        <begin position="7"/>
        <end position="20"/>
    </location>
</feature>
<evidence type="ECO:0000313" key="5">
    <source>
        <dbReference type="Proteomes" id="UP000247409"/>
    </source>
</evidence>
<keyword evidence="5" id="KW-1185">Reference proteome</keyword>
<feature type="zinc finger region" description="C3H1-type" evidence="1">
    <location>
        <begin position="189"/>
        <end position="215"/>
    </location>
</feature>